<dbReference type="AlphaFoldDB" id="A0A1F6EF91"/>
<dbReference type="Proteomes" id="UP000178392">
    <property type="component" value="Unassembled WGS sequence"/>
</dbReference>
<accession>A0A1F6EF91</accession>
<proteinExistence type="predicted"/>
<sequence length="146" mass="16537">MVQKKSFEEKVGEKHAARLIELFLQNDQFSKPTLGEIIALMPEAKFTIGRLAGIRRDHERDIKRLKTAYLVQFRAVPPVGQSNFSAEATLSLEGEEAIVRQALAEWKPNFGFKRFAYAAMRVNQARIRAGVKRMVDAKDVEAKFGT</sequence>
<comment type="caution">
    <text evidence="1">The sequence shown here is derived from an EMBL/GenBank/DDBJ whole genome shotgun (WGS) entry which is preliminary data.</text>
</comment>
<name>A0A1F6EF91_9BACT</name>
<evidence type="ECO:0000313" key="1">
    <source>
        <dbReference type="EMBL" id="OGG72314.1"/>
    </source>
</evidence>
<reference evidence="1 2" key="1">
    <citation type="journal article" date="2016" name="Nat. Commun.">
        <title>Thousands of microbial genomes shed light on interconnected biogeochemical processes in an aquifer system.</title>
        <authorList>
            <person name="Anantharaman K."/>
            <person name="Brown C.T."/>
            <person name="Hug L.A."/>
            <person name="Sharon I."/>
            <person name="Castelle C.J."/>
            <person name="Probst A.J."/>
            <person name="Thomas B.C."/>
            <person name="Singh A."/>
            <person name="Wilkins M.J."/>
            <person name="Karaoz U."/>
            <person name="Brodie E.L."/>
            <person name="Williams K.H."/>
            <person name="Hubbard S.S."/>
            <person name="Banfield J.F."/>
        </authorList>
    </citation>
    <scope>NUCLEOTIDE SEQUENCE [LARGE SCALE GENOMIC DNA]</scope>
</reference>
<organism evidence="1 2">
    <name type="scientific">Candidatus Kaiserbacteria bacterium RIFCSPHIGHO2_12_FULL_56_13</name>
    <dbReference type="NCBI Taxonomy" id="1798505"/>
    <lineage>
        <taxon>Bacteria</taxon>
        <taxon>Candidatus Kaiseribacteriota</taxon>
    </lineage>
</organism>
<gene>
    <name evidence="1" type="ORF">A3E65_00530</name>
</gene>
<dbReference type="EMBL" id="MFLS01000006">
    <property type="protein sequence ID" value="OGG72314.1"/>
    <property type="molecule type" value="Genomic_DNA"/>
</dbReference>
<evidence type="ECO:0000313" key="2">
    <source>
        <dbReference type="Proteomes" id="UP000178392"/>
    </source>
</evidence>
<protein>
    <submittedName>
        <fullName evidence="1">Uncharacterized protein</fullName>
    </submittedName>
</protein>